<evidence type="ECO:0000256" key="9">
    <source>
        <dbReference type="ARBA" id="ARBA00029498"/>
    </source>
</evidence>
<keyword evidence="6 10" id="KW-0733">Signal recognition particle</keyword>
<evidence type="ECO:0000256" key="10">
    <source>
        <dbReference type="PIRNR" id="PIRNR038995"/>
    </source>
</evidence>
<evidence type="ECO:0000256" key="5">
    <source>
        <dbReference type="ARBA" id="ARBA00022884"/>
    </source>
</evidence>
<dbReference type="EMBL" id="JAHUZD010000028">
    <property type="protein sequence ID" value="KAI3405672.2"/>
    <property type="molecule type" value="Genomic_DNA"/>
</dbReference>
<dbReference type="GO" id="GO:0005730">
    <property type="term" value="C:nucleolus"/>
    <property type="evidence" value="ECO:0007669"/>
    <property type="project" value="UniProtKB-SubCell"/>
</dbReference>
<evidence type="ECO:0000256" key="11">
    <source>
        <dbReference type="SAM" id="MobiDB-lite"/>
    </source>
</evidence>
<name>A0AAI9SZK2_9ASCO</name>
<evidence type="ECO:0000256" key="1">
    <source>
        <dbReference type="ARBA" id="ARBA00004496"/>
    </source>
</evidence>
<protein>
    <recommendedName>
        <fullName evidence="9 10">Signal recognition particle subunit SRP68</fullName>
        <shortName evidence="10">SRP68</shortName>
    </recommendedName>
</protein>
<dbReference type="InterPro" id="IPR026258">
    <property type="entry name" value="SRP68"/>
</dbReference>
<evidence type="ECO:0000313" key="12">
    <source>
        <dbReference type="EMBL" id="KAI3405672.2"/>
    </source>
</evidence>
<dbReference type="Pfam" id="PF16969">
    <property type="entry name" value="SRP68"/>
    <property type="match status" value="1"/>
</dbReference>
<dbReference type="GeneID" id="73379307"/>
<comment type="caution">
    <text evidence="12">The sequence shown here is derived from an EMBL/GenBank/DDBJ whole genome shotgun (WGS) entry which is preliminary data.</text>
</comment>
<dbReference type="GO" id="GO:0008312">
    <property type="term" value="F:7S RNA binding"/>
    <property type="evidence" value="ECO:0007669"/>
    <property type="project" value="InterPro"/>
</dbReference>
<dbReference type="RefSeq" id="XP_049181417.1">
    <property type="nucleotide sequence ID" value="XM_049322840.1"/>
</dbReference>
<dbReference type="CDD" id="cd15481">
    <property type="entry name" value="SRP68-RBD"/>
    <property type="match status" value="1"/>
</dbReference>
<dbReference type="Gene3D" id="1.10.3450.40">
    <property type="entry name" value="Signal recognition particle, SRP68 subunit, RNA-binding domain"/>
    <property type="match status" value="1"/>
</dbReference>
<evidence type="ECO:0000256" key="4">
    <source>
        <dbReference type="ARBA" id="ARBA00022490"/>
    </source>
</evidence>
<keyword evidence="5 10" id="KW-0694">RNA-binding</keyword>
<dbReference type="GO" id="GO:0005047">
    <property type="term" value="F:signal recognition particle binding"/>
    <property type="evidence" value="ECO:0007669"/>
    <property type="project" value="InterPro"/>
</dbReference>
<dbReference type="InterPro" id="IPR038253">
    <property type="entry name" value="SRP68_N_sf"/>
</dbReference>
<dbReference type="GO" id="GO:0005786">
    <property type="term" value="C:signal recognition particle, endoplasmic reticulum targeting"/>
    <property type="evidence" value="ECO:0007669"/>
    <property type="project" value="UniProtKB-KW"/>
</dbReference>
<dbReference type="GO" id="GO:0006614">
    <property type="term" value="P:SRP-dependent cotranslational protein targeting to membrane"/>
    <property type="evidence" value="ECO:0007669"/>
    <property type="project" value="InterPro"/>
</dbReference>
<comment type="function">
    <text evidence="10">Component of the signal recognition particle (SRP) complex, a ribonucleoprotein complex that mediates the cotranslational targeting of secretory and membrane proteins to the endoplasmic reticulum (ER). The SRP complex interacts with the signal sequence in nascent secretory and membrane proteins and directs them to the membrane of the ER.</text>
</comment>
<evidence type="ECO:0000256" key="6">
    <source>
        <dbReference type="ARBA" id="ARBA00023135"/>
    </source>
</evidence>
<keyword evidence="4 10" id="KW-0963">Cytoplasm</keyword>
<keyword evidence="8 10" id="KW-0687">Ribonucleoprotein</keyword>
<dbReference type="GO" id="GO:0030942">
    <property type="term" value="F:endoplasmic reticulum signal peptide binding"/>
    <property type="evidence" value="ECO:0007669"/>
    <property type="project" value="InterPro"/>
</dbReference>
<evidence type="ECO:0000256" key="7">
    <source>
        <dbReference type="ARBA" id="ARBA00023242"/>
    </source>
</evidence>
<dbReference type="PANTHER" id="PTHR12860:SF0">
    <property type="entry name" value="SIGNAL RECOGNITION PARTICLE SUBUNIT SRP68"/>
    <property type="match status" value="1"/>
</dbReference>
<gene>
    <name evidence="12" type="ORF">KGF56_001690</name>
</gene>
<reference evidence="12" key="1">
    <citation type="journal article" date="2022" name="DNA Res.">
        <title>Genome analysis of five recently described species of the CUG-Ser clade uncovers Candida theae as a new hybrid lineage with pathogenic potential in the Candida parapsilosis species complex.</title>
        <authorList>
            <person name="Mixao V."/>
            <person name="Del Olmo V."/>
            <person name="Hegedusova E."/>
            <person name="Saus E."/>
            <person name="Pryszcz L."/>
            <person name="Cillingova A."/>
            <person name="Nosek J."/>
            <person name="Gabaldon T."/>
        </authorList>
    </citation>
    <scope>NUCLEOTIDE SEQUENCE</scope>
    <source>
        <strain evidence="12">CBS 10844</strain>
    </source>
</reference>
<keyword evidence="13" id="KW-1185">Reference proteome</keyword>
<organism evidence="12 13">
    <name type="scientific">Candida oxycetoniae</name>
    <dbReference type="NCBI Taxonomy" id="497107"/>
    <lineage>
        <taxon>Eukaryota</taxon>
        <taxon>Fungi</taxon>
        <taxon>Dikarya</taxon>
        <taxon>Ascomycota</taxon>
        <taxon>Saccharomycotina</taxon>
        <taxon>Pichiomycetes</taxon>
        <taxon>Debaryomycetaceae</taxon>
        <taxon>Candida/Lodderomyces clade</taxon>
        <taxon>Candida</taxon>
    </lineage>
</organism>
<proteinExistence type="inferred from homology"/>
<evidence type="ECO:0000256" key="2">
    <source>
        <dbReference type="ARBA" id="ARBA00004604"/>
    </source>
</evidence>
<evidence type="ECO:0000313" key="13">
    <source>
        <dbReference type="Proteomes" id="UP001202479"/>
    </source>
</evidence>
<accession>A0AAI9SZK2</accession>
<comment type="similarity">
    <text evidence="3 10">Belongs to the SRP68 family.</text>
</comment>
<feature type="region of interest" description="Disordered" evidence="11">
    <location>
        <begin position="531"/>
        <end position="550"/>
    </location>
</feature>
<sequence>MDSPLNTTLGARLSAYLVIPKNFQRQRNRVNKRISKLRHELDLVTKDTKNYRAKEKTCKISQAQYKENDKFGLIVLLLAERDMLYALEIKSNLEVNKASSHETLLKTKIKRALTHAYKLINLTTDDKDTRKRIEVYIYAALIAGQLAIITKQWLKALNAYSIARCCLDYLYLQDTDKDSFIKTLCTELIEVSIDPSLNLAASQLKAFGDIKTLSRRFCHEQLFPNLSPALALIDPKFTEDITSTLDLKKDVEWRGHTAEIYNDEIALKIQELNNDKEWLKFHDANQFDTVIASWISILDMHKKDIEKNQDDDDFEQRQNRAILSTYLNYNLLFTKLKRDLLLIDQLLTKKLENNKDIVKIYQGIIQTVKELEELPGVYNDEDLHYSLEHLGQYYEYKKDAVIAESYQFNSKFAESLKIYDYINKNLYERSTTKGEEYFKVEFPFEVSQNNEVALFKSDIEKKILQSQISAQFQQTRKATCSSYTVENINKYPNGLSVINLEKIEPIMCKPVLFDIAYNYIGYSDKPKPVVNKPKVNEPSVDDTKSTKKGGGLFGLFRN</sequence>
<dbReference type="AlphaFoldDB" id="A0AAI9SZK2"/>
<evidence type="ECO:0000256" key="8">
    <source>
        <dbReference type="ARBA" id="ARBA00023274"/>
    </source>
</evidence>
<comment type="subcellular location">
    <subcellularLocation>
        <location evidence="1 10">Cytoplasm</location>
    </subcellularLocation>
    <subcellularLocation>
        <location evidence="2">Nucleus</location>
        <location evidence="2">Nucleolus</location>
    </subcellularLocation>
</comment>
<keyword evidence="7" id="KW-0539">Nucleus</keyword>
<dbReference type="Proteomes" id="UP001202479">
    <property type="component" value="Unassembled WGS sequence"/>
</dbReference>
<dbReference type="InterPro" id="IPR034652">
    <property type="entry name" value="SRP68-RBD"/>
</dbReference>
<evidence type="ECO:0000256" key="3">
    <source>
        <dbReference type="ARBA" id="ARBA00009352"/>
    </source>
</evidence>
<dbReference type="PIRSF" id="PIRSF038995">
    <property type="entry name" value="SRP68"/>
    <property type="match status" value="1"/>
</dbReference>
<dbReference type="PANTHER" id="PTHR12860">
    <property type="entry name" value="SIGNAL RECOGNITION PARTICLE 68 KDA PROTEIN"/>
    <property type="match status" value="1"/>
</dbReference>